<evidence type="ECO:0000256" key="5">
    <source>
        <dbReference type="ARBA" id="ARBA00022729"/>
    </source>
</evidence>
<dbReference type="InterPro" id="IPR036942">
    <property type="entry name" value="Beta-barrel_TonB_sf"/>
</dbReference>
<feature type="compositionally biased region" description="Polar residues" evidence="12">
    <location>
        <begin position="758"/>
        <end position="768"/>
    </location>
</feature>
<feature type="domain" description="TonB-dependent receptor plug" evidence="15">
    <location>
        <begin position="87"/>
        <end position="192"/>
    </location>
</feature>
<dbReference type="Pfam" id="PF00593">
    <property type="entry name" value="TonB_dep_Rec_b-barrel"/>
    <property type="match status" value="1"/>
</dbReference>
<dbReference type="AlphaFoldDB" id="A0A7V6A2L7"/>
<dbReference type="SUPFAM" id="SSF56935">
    <property type="entry name" value="Porins"/>
    <property type="match status" value="1"/>
</dbReference>
<feature type="compositionally biased region" description="Basic and acidic residues" evidence="12">
    <location>
        <begin position="730"/>
        <end position="750"/>
    </location>
</feature>
<evidence type="ECO:0000256" key="12">
    <source>
        <dbReference type="SAM" id="MobiDB-lite"/>
    </source>
</evidence>
<keyword evidence="4 10" id="KW-0812">Transmembrane</keyword>
<dbReference type="GO" id="GO:0009279">
    <property type="term" value="C:cell outer membrane"/>
    <property type="evidence" value="ECO:0007669"/>
    <property type="project" value="UniProtKB-SubCell"/>
</dbReference>
<keyword evidence="3 10" id="KW-1134">Transmembrane beta strand</keyword>
<dbReference type="GO" id="GO:0044718">
    <property type="term" value="P:siderophore transmembrane transport"/>
    <property type="evidence" value="ECO:0007669"/>
    <property type="project" value="TreeGrafter"/>
</dbReference>
<name>A0A7V6A2L7_9BACT</name>
<comment type="caution">
    <text evidence="16">The sequence shown here is derived from an EMBL/GenBank/DDBJ whole genome shotgun (WGS) entry which is preliminary data.</text>
</comment>
<dbReference type="GO" id="GO:0015344">
    <property type="term" value="F:siderophore uptake transmembrane transporter activity"/>
    <property type="evidence" value="ECO:0007669"/>
    <property type="project" value="TreeGrafter"/>
</dbReference>
<keyword evidence="6 11" id="KW-0798">TonB box</keyword>
<keyword evidence="5" id="KW-0732">Signal</keyword>
<keyword evidence="13" id="KW-1133">Transmembrane helix</keyword>
<sequence>MGAQENQANSWEKHQRFPSPCSPGIPSPAPISQKKGMNMRIWRGFWALGAILILASPAGSAVIGEPASDVVEMEPVVVTATGTDVPLKDSTQSVTIITDKQVQERQAVRVEEMLRYVPGVTVSQSGSQGGATSLYLRGGNANMTQVLFNGIQMNDAGGDFDFNALTTDNLSRIEVVRGPMSALYGADAMVGVVNIMTQKGAGPATLNLAAGAGPHGENGWLREEYRASLLGSYKTFSYSLGYSHVFDPGILSLNNKFRNDTIVGRFDWDPLENLSFTYYSYMLTSFFGFPTVNGGDLLDPKSAGGPGLDPNQNTTKQDTIQGFTVNYWPFPWWQNQLTLGLSVRNRHYSNPANPTATDIDALFGSYFSQNLERRYSVNYLSNFRFGSREKVESIATVGFFSREENLKQWIWTGAGLFSTPGNTFLGTRRGATAYYAQEQLNLWKRLFLVGGFRVENSSVFDAPQFIPRGSASVYFPETDTVIRAGGGKAIKEPTFLESFSRSQTSQANPNLRPERNTSWEVGVDQYLLNNHAQVSVTYFENYFTDLITFVPRNFPQLSTFENIGAVRIAGIESSVQVKPAKGLTLGLVYTNLFTRVTDDGGVNSLFFQAGKPLPRRPRNTFSLVANYAHDRLNLNLTGLYTGWRSDIRYSFEAPYFFNAKLVDNTDNFVLNFTATYDLVRNWHNFNTVQVWARFNNLLNENYQQVYGYSSPRFSMLGGVRVIFGLKPQAGKEGKEQQAGRWEGPPREGPLRSRCNPGFSDTTSESNRI</sequence>
<dbReference type="PANTHER" id="PTHR30069:SF29">
    <property type="entry name" value="HEMOGLOBIN AND HEMOGLOBIN-HAPTOGLOBIN-BINDING PROTEIN 1-RELATED"/>
    <property type="match status" value="1"/>
</dbReference>
<dbReference type="PANTHER" id="PTHR30069">
    <property type="entry name" value="TONB-DEPENDENT OUTER MEMBRANE RECEPTOR"/>
    <property type="match status" value="1"/>
</dbReference>
<dbReference type="Pfam" id="PF07715">
    <property type="entry name" value="Plug"/>
    <property type="match status" value="1"/>
</dbReference>
<evidence type="ECO:0000256" key="13">
    <source>
        <dbReference type="SAM" id="Phobius"/>
    </source>
</evidence>
<evidence type="ECO:0000259" key="14">
    <source>
        <dbReference type="Pfam" id="PF00593"/>
    </source>
</evidence>
<evidence type="ECO:0000256" key="7">
    <source>
        <dbReference type="ARBA" id="ARBA00023136"/>
    </source>
</evidence>
<evidence type="ECO:0000259" key="15">
    <source>
        <dbReference type="Pfam" id="PF07715"/>
    </source>
</evidence>
<accession>A0A7V6A2L7</accession>
<feature type="compositionally biased region" description="Pro residues" evidence="12">
    <location>
        <begin position="20"/>
        <end position="29"/>
    </location>
</feature>
<reference evidence="16" key="1">
    <citation type="journal article" date="2020" name="mSystems">
        <title>Genome- and Community-Level Interaction Insights into Carbon Utilization and Element Cycling Functions of Hydrothermarchaeota in Hydrothermal Sediment.</title>
        <authorList>
            <person name="Zhou Z."/>
            <person name="Liu Y."/>
            <person name="Xu W."/>
            <person name="Pan J."/>
            <person name="Luo Z.H."/>
            <person name="Li M."/>
        </authorList>
    </citation>
    <scope>NUCLEOTIDE SEQUENCE [LARGE SCALE GENOMIC DNA]</scope>
    <source>
        <strain evidence="16">SpSt-767</strain>
    </source>
</reference>
<keyword evidence="8 16" id="KW-0675">Receptor</keyword>
<gene>
    <name evidence="16" type="ORF">ENV52_04815</name>
</gene>
<feature type="compositionally biased region" description="Polar residues" evidence="12">
    <location>
        <begin position="1"/>
        <end position="10"/>
    </location>
</feature>
<evidence type="ECO:0000256" key="4">
    <source>
        <dbReference type="ARBA" id="ARBA00022692"/>
    </source>
</evidence>
<evidence type="ECO:0000256" key="11">
    <source>
        <dbReference type="RuleBase" id="RU003357"/>
    </source>
</evidence>
<evidence type="ECO:0000256" key="9">
    <source>
        <dbReference type="ARBA" id="ARBA00023237"/>
    </source>
</evidence>
<comment type="similarity">
    <text evidence="10 11">Belongs to the TonB-dependent receptor family.</text>
</comment>
<dbReference type="InterPro" id="IPR000531">
    <property type="entry name" value="Beta-barrel_TonB"/>
</dbReference>
<dbReference type="Gene3D" id="2.40.170.20">
    <property type="entry name" value="TonB-dependent receptor, beta-barrel domain"/>
    <property type="match status" value="1"/>
</dbReference>
<dbReference type="CDD" id="cd01347">
    <property type="entry name" value="ligand_gated_channel"/>
    <property type="match status" value="1"/>
</dbReference>
<comment type="subcellular location">
    <subcellularLocation>
        <location evidence="1 10">Cell outer membrane</location>
        <topology evidence="1 10">Multi-pass membrane protein</topology>
    </subcellularLocation>
</comment>
<evidence type="ECO:0000256" key="8">
    <source>
        <dbReference type="ARBA" id="ARBA00023170"/>
    </source>
</evidence>
<feature type="domain" description="TonB-dependent receptor-like beta-barrel" evidence="14">
    <location>
        <begin position="269"/>
        <end position="697"/>
    </location>
</feature>
<dbReference type="EMBL" id="DTGR01000074">
    <property type="protein sequence ID" value="HHS29005.1"/>
    <property type="molecule type" value="Genomic_DNA"/>
</dbReference>
<feature type="transmembrane region" description="Helical" evidence="13">
    <location>
        <begin position="44"/>
        <end position="63"/>
    </location>
</feature>
<dbReference type="InterPro" id="IPR039426">
    <property type="entry name" value="TonB-dep_rcpt-like"/>
</dbReference>
<evidence type="ECO:0000256" key="1">
    <source>
        <dbReference type="ARBA" id="ARBA00004571"/>
    </source>
</evidence>
<evidence type="ECO:0000256" key="3">
    <source>
        <dbReference type="ARBA" id="ARBA00022452"/>
    </source>
</evidence>
<evidence type="ECO:0000313" key="16">
    <source>
        <dbReference type="EMBL" id="HHS29005.1"/>
    </source>
</evidence>
<feature type="region of interest" description="Disordered" evidence="12">
    <location>
        <begin position="1"/>
        <end position="32"/>
    </location>
</feature>
<dbReference type="InterPro" id="IPR037066">
    <property type="entry name" value="Plug_dom_sf"/>
</dbReference>
<keyword evidence="9 10" id="KW-0998">Cell outer membrane</keyword>
<organism evidence="16">
    <name type="scientific">Desulfobacca acetoxidans</name>
    <dbReference type="NCBI Taxonomy" id="60893"/>
    <lineage>
        <taxon>Bacteria</taxon>
        <taxon>Pseudomonadati</taxon>
        <taxon>Thermodesulfobacteriota</taxon>
        <taxon>Desulfobaccia</taxon>
        <taxon>Desulfobaccales</taxon>
        <taxon>Desulfobaccaceae</taxon>
        <taxon>Desulfobacca</taxon>
    </lineage>
</organism>
<dbReference type="InterPro" id="IPR012910">
    <property type="entry name" value="Plug_dom"/>
</dbReference>
<dbReference type="Gene3D" id="2.170.130.10">
    <property type="entry name" value="TonB-dependent receptor, plug domain"/>
    <property type="match status" value="1"/>
</dbReference>
<keyword evidence="7 10" id="KW-0472">Membrane</keyword>
<keyword evidence="2 10" id="KW-0813">Transport</keyword>
<evidence type="ECO:0000256" key="6">
    <source>
        <dbReference type="ARBA" id="ARBA00023077"/>
    </source>
</evidence>
<evidence type="ECO:0000256" key="10">
    <source>
        <dbReference type="PROSITE-ProRule" id="PRU01360"/>
    </source>
</evidence>
<proteinExistence type="inferred from homology"/>
<feature type="region of interest" description="Disordered" evidence="12">
    <location>
        <begin position="730"/>
        <end position="768"/>
    </location>
</feature>
<evidence type="ECO:0000256" key="2">
    <source>
        <dbReference type="ARBA" id="ARBA00022448"/>
    </source>
</evidence>
<protein>
    <submittedName>
        <fullName evidence="16">TonB-dependent receptor</fullName>
    </submittedName>
</protein>
<dbReference type="PROSITE" id="PS52016">
    <property type="entry name" value="TONB_DEPENDENT_REC_3"/>
    <property type="match status" value="1"/>
</dbReference>